<organism evidence="1 2">
    <name type="scientific">Fusarium decemcellulare</name>
    <dbReference type="NCBI Taxonomy" id="57161"/>
    <lineage>
        <taxon>Eukaryota</taxon>
        <taxon>Fungi</taxon>
        <taxon>Dikarya</taxon>
        <taxon>Ascomycota</taxon>
        <taxon>Pezizomycotina</taxon>
        <taxon>Sordariomycetes</taxon>
        <taxon>Hypocreomycetidae</taxon>
        <taxon>Hypocreales</taxon>
        <taxon>Nectriaceae</taxon>
        <taxon>Fusarium</taxon>
        <taxon>Fusarium decemcellulare species complex</taxon>
    </lineage>
</organism>
<evidence type="ECO:0000313" key="1">
    <source>
        <dbReference type="EMBL" id="KAJ3517999.1"/>
    </source>
</evidence>
<protein>
    <submittedName>
        <fullName evidence="1">Uncharacterized protein</fullName>
    </submittedName>
</protein>
<proteinExistence type="predicted"/>
<accession>A0ACC1RHW6</accession>
<reference evidence="1" key="1">
    <citation type="submission" date="2022-08" db="EMBL/GenBank/DDBJ databases">
        <title>Genome Sequence of Fusarium decemcellulare.</title>
        <authorList>
            <person name="Buettner E."/>
        </authorList>
    </citation>
    <scope>NUCLEOTIDE SEQUENCE</scope>
    <source>
        <strain evidence="1">Babe19</strain>
    </source>
</reference>
<gene>
    <name evidence="1" type="ORF">NM208_g14626</name>
</gene>
<keyword evidence="2" id="KW-1185">Reference proteome</keyword>
<dbReference type="Proteomes" id="UP001148629">
    <property type="component" value="Unassembled WGS sequence"/>
</dbReference>
<dbReference type="EMBL" id="JANRMS010003514">
    <property type="protein sequence ID" value="KAJ3517999.1"/>
    <property type="molecule type" value="Genomic_DNA"/>
</dbReference>
<evidence type="ECO:0000313" key="2">
    <source>
        <dbReference type="Proteomes" id="UP001148629"/>
    </source>
</evidence>
<sequence>MHMVALGKIQRGLNDTDLGWCPKPHQQNFTVHDQLREEMNEMSERHYLGFASLVYRRITVANLAVVVESVTVHMCTYAPRIAKPAGRSNRQAAWDKTIWWFGLKPFRDRRVADKARNSGNCNLYTNDLDETLDSALT</sequence>
<name>A0ACC1RHW6_9HYPO</name>
<comment type="caution">
    <text evidence="1">The sequence shown here is derived from an EMBL/GenBank/DDBJ whole genome shotgun (WGS) entry which is preliminary data.</text>
</comment>